<dbReference type="SUPFAM" id="SSF53474">
    <property type="entry name" value="alpha/beta-Hydrolases"/>
    <property type="match status" value="1"/>
</dbReference>
<dbReference type="PRINTS" id="PR00862">
    <property type="entry name" value="PROLIGOPTASE"/>
</dbReference>
<dbReference type="Pfam" id="PF00326">
    <property type="entry name" value="Peptidase_S9"/>
    <property type="match status" value="1"/>
</dbReference>
<evidence type="ECO:0000259" key="6">
    <source>
        <dbReference type="Pfam" id="PF02897"/>
    </source>
</evidence>
<dbReference type="eggNOG" id="COG1770">
    <property type="taxonomic scope" value="Bacteria"/>
</dbReference>
<evidence type="ECO:0000256" key="2">
    <source>
        <dbReference type="ARBA" id="ARBA00022670"/>
    </source>
</evidence>
<evidence type="ECO:0000256" key="1">
    <source>
        <dbReference type="ARBA" id="ARBA00005228"/>
    </source>
</evidence>
<accession>U3GZW7</accession>
<dbReference type="AlphaFoldDB" id="U3GZW7"/>
<dbReference type="GeneID" id="78250438"/>
<evidence type="ECO:0000256" key="4">
    <source>
        <dbReference type="ARBA" id="ARBA00022825"/>
    </source>
</evidence>
<dbReference type="EMBL" id="CP006365">
    <property type="protein sequence ID" value="AGU15797.1"/>
    <property type="molecule type" value="Genomic_DNA"/>
</dbReference>
<comment type="similarity">
    <text evidence="1">Belongs to the peptidase S9A family.</text>
</comment>
<evidence type="ECO:0000313" key="8">
    <source>
        <dbReference type="Proteomes" id="UP000016943"/>
    </source>
</evidence>
<keyword evidence="2" id="KW-0645">Protease</keyword>
<gene>
    <name evidence="7" type="ORF">CARG_08485</name>
</gene>
<dbReference type="STRING" id="1348662.CARG_08485"/>
<dbReference type="Gene3D" id="2.130.10.120">
    <property type="entry name" value="Prolyl oligopeptidase, N-terminal domain"/>
    <property type="match status" value="1"/>
</dbReference>
<evidence type="ECO:0000256" key="3">
    <source>
        <dbReference type="ARBA" id="ARBA00022801"/>
    </source>
</evidence>
<dbReference type="InterPro" id="IPR002470">
    <property type="entry name" value="Peptidase_S9A"/>
</dbReference>
<feature type="domain" description="Peptidase S9A N-terminal" evidence="6">
    <location>
        <begin position="10"/>
        <end position="441"/>
    </location>
</feature>
<dbReference type="InterPro" id="IPR023302">
    <property type="entry name" value="Pept_S9A_N"/>
</dbReference>
<name>U3GZW7_9CORY</name>
<dbReference type="PANTHER" id="PTHR11757:SF19">
    <property type="entry name" value="PROLYL ENDOPEPTIDASE-LIKE"/>
    <property type="match status" value="1"/>
</dbReference>
<dbReference type="InterPro" id="IPR051543">
    <property type="entry name" value="Serine_Peptidase_S9A"/>
</dbReference>
<dbReference type="KEGG" id="caz:CARG_08485"/>
<organism evidence="7 8">
    <name type="scientific">Corynebacterium argentoratense DSM 44202</name>
    <dbReference type="NCBI Taxonomy" id="1348662"/>
    <lineage>
        <taxon>Bacteria</taxon>
        <taxon>Bacillati</taxon>
        <taxon>Actinomycetota</taxon>
        <taxon>Actinomycetes</taxon>
        <taxon>Mycobacteriales</taxon>
        <taxon>Corynebacteriaceae</taxon>
        <taxon>Corynebacterium</taxon>
    </lineage>
</organism>
<dbReference type="InterPro" id="IPR029058">
    <property type="entry name" value="AB_hydrolase_fold"/>
</dbReference>
<dbReference type="PANTHER" id="PTHR11757">
    <property type="entry name" value="PROTEASE FAMILY S9A OLIGOPEPTIDASE"/>
    <property type="match status" value="1"/>
</dbReference>
<dbReference type="Pfam" id="PF02897">
    <property type="entry name" value="Peptidase_S9_N"/>
    <property type="match status" value="1"/>
</dbReference>
<keyword evidence="4" id="KW-0720">Serine protease</keyword>
<keyword evidence="3" id="KW-0378">Hydrolase</keyword>
<keyword evidence="8" id="KW-1185">Reference proteome</keyword>
<proteinExistence type="inferred from homology"/>
<evidence type="ECO:0000259" key="5">
    <source>
        <dbReference type="Pfam" id="PF00326"/>
    </source>
</evidence>
<dbReference type="PATRIC" id="fig|1348662.3.peg.1673"/>
<dbReference type="GO" id="GO:0004252">
    <property type="term" value="F:serine-type endopeptidase activity"/>
    <property type="evidence" value="ECO:0007669"/>
    <property type="project" value="InterPro"/>
</dbReference>
<dbReference type="Gene3D" id="3.40.50.1820">
    <property type="entry name" value="alpha/beta hydrolase"/>
    <property type="match status" value="1"/>
</dbReference>
<evidence type="ECO:0000313" key="7">
    <source>
        <dbReference type="EMBL" id="AGU15797.1"/>
    </source>
</evidence>
<protein>
    <recommendedName>
        <fullName evidence="9">Oligopeptidase B</fullName>
    </recommendedName>
</protein>
<feature type="domain" description="Peptidase S9 prolyl oligopeptidase catalytic" evidence="5">
    <location>
        <begin position="499"/>
        <end position="713"/>
    </location>
</feature>
<dbReference type="MEROPS" id="S09.010"/>
<evidence type="ECO:0008006" key="9">
    <source>
        <dbReference type="Google" id="ProtNLM"/>
    </source>
</evidence>
<sequence>MNHNASKAAPVAKKVAHVRRAHDYEFVDNYEWMRDKDSVDTQAYLEAENAYTEFKTAHLATLQDNLFTELKSRVQETDMSVPVRVEEFWYYDRIDEGQSYGRSCRVRADLDPRWQDQWNPPEVSADAPIDGEEVLLDREELAKEHEFFSLGGASVAKGGRYMAYATDTSGDERYDLRIKDLNTGELLPDAIDGMTGNFDWLGDNYLFYTRCDESWRPYQVWRHVLGTPASEDQLVYEEPDERFWIGVGASRSEKFMFIVAGSKLTSETRVLDFADPTGTFSVVKPREEGVEYDVSEVYIGDTWWWMVTHNAHGPNSELGLAPIFDADGSFAQVDLEQLTVLVEHRPDVRLQGVDTFKKQAILGYRESGVGKVALLKLPERVEDIGSFTPIEFDEELYSAGFAQNPEWDSPVLRMVYGSFTTPACVMNFDVATGQRTVLKQQEVLGGYNPADYLAERVWVSARDGAQIPVSLVRRADLDVSVAQPTMLYGYGSYEACVDPSFSCARLSMLDRGMIIAYAHVRGGGEMGRLWYDDGKIMKKRNTFTDFIDVADALLERGVTTREQLVADGGSAGGLLMGAVANMGGDRFKAISANVPFVDPLTSMLMPELPLTVAEWEEWGDPLHSKEVYDYMATYAPYENIEAKPYPNILATTSLNDTRVLYVEPAKWIAKLRDLATAGEFLLKTEMAAGHGGVSGRYESWRQDCFERAWIINQATGLEV</sequence>
<dbReference type="Proteomes" id="UP000016943">
    <property type="component" value="Chromosome"/>
</dbReference>
<dbReference type="SUPFAM" id="SSF50993">
    <property type="entry name" value="Peptidase/esterase 'gauge' domain"/>
    <property type="match status" value="1"/>
</dbReference>
<dbReference type="RefSeq" id="WP_021012192.1">
    <property type="nucleotide sequence ID" value="NC_022198.1"/>
</dbReference>
<dbReference type="InterPro" id="IPR001375">
    <property type="entry name" value="Peptidase_S9_cat"/>
</dbReference>
<dbReference type="HOGENOM" id="CLU_011290_0_2_11"/>
<reference evidence="7 8" key="1">
    <citation type="journal article" date="2013" name="Genome Announc.">
        <title>Whole-Genome Sequence of the Clinical Strain Corynebacterium argentoratense DSM 44202, Isolated from a Human Throat Specimen.</title>
        <authorList>
            <person name="Bomholt C."/>
            <person name="Glaub A."/>
            <person name="Gravermann K."/>
            <person name="Albersmeier A."/>
            <person name="Brinkrolf K."/>
            <person name="Ruckert C."/>
            <person name="Tauch A."/>
        </authorList>
    </citation>
    <scope>NUCLEOTIDE SEQUENCE [LARGE SCALE GENOMIC DNA]</scope>
    <source>
        <strain evidence="7">DSM 44202</strain>
    </source>
</reference>
<dbReference type="GO" id="GO:0006508">
    <property type="term" value="P:proteolysis"/>
    <property type="evidence" value="ECO:0007669"/>
    <property type="project" value="UniProtKB-KW"/>
</dbReference>